<dbReference type="EMBL" id="CP014691">
    <property type="protein sequence ID" value="AQS87807.1"/>
    <property type="molecule type" value="Genomic_DNA"/>
</dbReference>
<sequence length="121" mass="13281">MASPKVTWTRETAENRLWEAGVEVDTVEEMASGHGAVIRTRDGRLVNVYNTGSLVCQGRLIAETRLLFGAPPERSAVKIAQAASPLPAREATRTELVDRDGHSIRITDYDGKTPEPTPPWL</sequence>
<evidence type="ECO:0000313" key="3">
    <source>
        <dbReference type="Proteomes" id="UP000188604"/>
    </source>
</evidence>
<dbReference type="RefSeq" id="WP_077806802.1">
    <property type="nucleotide sequence ID" value="NZ_BJXS01000002.1"/>
</dbReference>
<dbReference type="Proteomes" id="UP000188604">
    <property type="component" value="Chromosome"/>
</dbReference>
<name>A0A1U9KPT5_9PROT</name>
<accession>A0A1U9KPT5</accession>
<proteinExistence type="predicted"/>
<reference evidence="2 3" key="1">
    <citation type="submission" date="2016-03" db="EMBL/GenBank/DDBJ databases">
        <title>Acetic acid bacteria sequencing.</title>
        <authorList>
            <person name="Brandt J."/>
            <person name="Jakob F."/>
            <person name="Vogel R.F."/>
        </authorList>
    </citation>
    <scope>NUCLEOTIDE SEQUENCE [LARGE SCALE GENOMIC DNA]</scope>
    <source>
        <strain evidence="2 3">NBRC 101099</strain>
    </source>
</reference>
<dbReference type="KEGG" id="nch:A0U93_07485"/>
<gene>
    <name evidence="2" type="ORF">A0U93_07485</name>
</gene>
<dbReference type="AlphaFoldDB" id="A0A1U9KPT5"/>
<evidence type="ECO:0000256" key="1">
    <source>
        <dbReference type="SAM" id="MobiDB-lite"/>
    </source>
</evidence>
<dbReference type="STRING" id="320497.A0U93_07485"/>
<organism evidence="2 3">
    <name type="scientific">Neoasaia chiangmaiensis</name>
    <dbReference type="NCBI Taxonomy" id="320497"/>
    <lineage>
        <taxon>Bacteria</taxon>
        <taxon>Pseudomonadati</taxon>
        <taxon>Pseudomonadota</taxon>
        <taxon>Alphaproteobacteria</taxon>
        <taxon>Acetobacterales</taxon>
        <taxon>Acetobacteraceae</taxon>
        <taxon>Neoasaia</taxon>
    </lineage>
</organism>
<keyword evidence="3" id="KW-1185">Reference proteome</keyword>
<evidence type="ECO:0000313" key="2">
    <source>
        <dbReference type="EMBL" id="AQS87807.1"/>
    </source>
</evidence>
<feature type="compositionally biased region" description="Basic and acidic residues" evidence="1">
    <location>
        <begin position="95"/>
        <end position="113"/>
    </location>
</feature>
<dbReference type="OrthoDB" id="7284778at2"/>
<protein>
    <submittedName>
        <fullName evidence="2">Uncharacterized protein</fullName>
    </submittedName>
</protein>
<feature type="region of interest" description="Disordered" evidence="1">
    <location>
        <begin position="95"/>
        <end position="121"/>
    </location>
</feature>